<evidence type="ECO:0000313" key="2">
    <source>
        <dbReference type="EMBL" id="MBW77396.1"/>
    </source>
</evidence>
<feature type="compositionally biased region" description="Polar residues" evidence="1">
    <location>
        <begin position="30"/>
        <end position="39"/>
    </location>
</feature>
<organism evidence="2">
    <name type="scientific">Anopheles darlingi</name>
    <name type="common">Mosquito</name>
    <dbReference type="NCBI Taxonomy" id="43151"/>
    <lineage>
        <taxon>Eukaryota</taxon>
        <taxon>Metazoa</taxon>
        <taxon>Ecdysozoa</taxon>
        <taxon>Arthropoda</taxon>
        <taxon>Hexapoda</taxon>
        <taxon>Insecta</taxon>
        <taxon>Pterygota</taxon>
        <taxon>Neoptera</taxon>
        <taxon>Endopterygota</taxon>
        <taxon>Diptera</taxon>
        <taxon>Nematocera</taxon>
        <taxon>Culicoidea</taxon>
        <taxon>Culicidae</taxon>
        <taxon>Anophelinae</taxon>
        <taxon>Anopheles</taxon>
    </lineage>
</organism>
<name>A0A2M4DIK3_ANODA</name>
<dbReference type="AlphaFoldDB" id="A0A2M4DIK3"/>
<dbReference type="EMBL" id="GGFL01013218">
    <property type="protein sequence ID" value="MBW77396.1"/>
    <property type="molecule type" value="Transcribed_RNA"/>
</dbReference>
<protein>
    <submittedName>
        <fullName evidence="2">Uncharacterized protein</fullName>
    </submittedName>
</protein>
<evidence type="ECO:0000256" key="1">
    <source>
        <dbReference type="SAM" id="MobiDB-lite"/>
    </source>
</evidence>
<proteinExistence type="predicted"/>
<sequence length="69" mass="7384">MKICPLSAWKILLENIVKVTGYFVVAQVSRASGQRSNGSHRAAAQTHTDARLDGRSGSTTSQPGRQETG</sequence>
<accession>A0A2M4DIK3</accession>
<feature type="compositionally biased region" description="Polar residues" evidence="1">
    <location>
        <begin position="56"/>
        <end position="69"/>
    </location>
</feature>
<feature type="region of interest" description="Disordered" evidence="1">
    <location>
        <begin position="30"/>
        <end position="69"/>
    </location>
</feature>
<reference evidence="2" key="1">
    <citation type="submission" date="2018-01" db="EMBL/GenBank/DDBJ databases">
        <title>An insight into the sialome of Amazonian anophelines.</title>
        <authorList>
            <person name="Ribeiro J.M."/>
            <person name="Scarpassa V."/>
            <person name="Calvo E."/>
        </authorList>
    </citation>
    <scope>NUCLEOTIDE SEQUENCE</scope>
</reference>